<evidence type="ECO:0000313" key="4">
    <source>
        <dbReference type="EMBL" id="KAK7685362.1"/>
    </source>
</evidence>
<dbReference type="Proteomes" id="UP001385951">
    <property type="component" value="Unassembled WGS sequence"/>
</dbReference>
<dbReference type="Pfam" id="PF20151">
    <property type="entry name" value="DUF6533"/>
    <property type="match status" value="1"/>
</dbReference>
<organism evidence="4 5">
    <name type="scientific">Cerrena zonata</name>
    <dbReference type="NCBI Taxonomy" id="2478898"/>
    <lineage>
        <taxon>Eukaryota</taxon>
        <taxon>Fungi</taxon>
        <taxon>Dikarya</taxon>
        <taxon>Basidiomycota</taxon>
        <taxon>Agaricomycotina</taxon>
        <taxon>Agaricomycetes</taxon>
        <taxon>Polyporales</taxon>
        <taxon>Cerrenaceae</taxon>
        <taxon>Cerrena</taxon>
    </lineage>
</organism>
<evidence type="ECO:0000256" key="1">
    <source>
        <dbReference type="SAM" id="MobiDB-lite"/>
    </source>
</evidence>
<evidence type="ECO:0000313" key="5">
    <source>
        <dbReference type="Proteomes" id="UP001385951"/>
    </source>
</evidence>
<dbReference type="AlphaFoldDB" id="A0AAW0G6Q5"/>
<evidence type="ECO:0000256" key="2">
    <source>
        <dbReference type="SAM" id="Phobius"/>
    </source>
</evidence>
<dbReference type="EMBL" id="JASBNA010000021">
    <property type="protein sequence ID" value="KAK7685362.1"/>
    <property type="molecule type" value="Genomic_DNA"/>
</dbReference>
<feature type="transmembrane region" description="Helical" evidence="2">
    <location>
        <begin position="258"/>
        <end position="279"/>
    </location>
</feature>
<keyword evidence="2" id="KW-1133">Transmembrane helix</keyword>
<feature type="domain" description="DUF6533" evidence="3">
    <location>
        <begin position="83"/>
        <end position="126"/>
    </location>
</feature>
<feature type="compositionally biased region" description="Low complexity" evidence="1">
    <location>
        <begin position="316"/>
        <end position="327"/>
    </location>
</feature>
<feature type="transmembrane region" description="Helical" evidence="2">
    <location>
        <begin position="215"/>
        <end position="237"/>
    </location>
</feature>
<name>A0AAW0G6Q5_9APHY</name>
<proteinExistence type="predicted"/>
<accession>A0AAW0G6Q5</accession>
<keyword evidence="2" id="KW-0812">Transmembrane</keyword>
<feature type="transmembrane region" description="Helical" evidence="2">
    <location>
        <begin position="33"/>
        <end position="50"/>
    </location>
</feature>
<gene>
    <name evidence="4" type="ORF">QCA50_011727</name>
</gene>
<sequence>MKHRLAVNGAMSFSTYPKPTCIIYSEAQGEAELVFFFLPFLLLFCCSCVLRRGIATMSTTGGLYLDQSSFLDIMQSQGNARSGIAALSFLVWDILISLGEEVEYIWLTPWAPLKLLFFFTRYYSLIVLTILNSRTLTCKQWIVIEATSAVVLELAVEILLILRIYAMYSERKYILRTVVGLLVVQIIIMITTIAVSMPRVTTTPNCIGTVIPVEMVAYSVTSILYEAFLFILAIVKFRSASKIGLAKISLLRVLVRDNMWTFLAILVVMIMNTVLFTIAPATLAAIGFPWALATLGALGPRLMLNVRREHKRWSLSSHTNGSSISGSKTANSQVELLRKQQRRSRPASTGN</sequence>
<keyword evidence="5" id="KW-1185">Reference proteome</keyword>
<evidence type="ECO:0000259" key="3">
    <source>
        <dbReference type="Pfam" id="PF20151"/>
    </source>
</evidence>
<feature type="transmembrane region" description="Helical" evidence="2">
    <location>
        <begin position="174"/>
        <end position="195"/>
    </location>
</feature>
<keyword evidence="2" id="KW-0472">Membrane</keyword>
<protein>
    <recommendedName>
        <fullName evidence="3">DUF6533 domain-containing protein</fullName>
    </recommendedName>
</protein>
<comment type="caution">
    <text evidence="4">The sequence shown here is derived from an EMBL/GenBank/DDBJ whole genome shotgun (WGS) entry which is preliminary data.</text>
</comment>
<reference evidence="4 5" key="1">
    <citation type="submission" date="2022-09" db="EMBL/GenBank/DDBJ databases">
        <authorList>
            <person name="Palmer J.M."/>
        </authorList>
    </citation>
    <scope>NUCLEOTIDE SEQUENCE [LARGE SCALE GENOMIC DNA]</scope>
    <source>
        <strain evidence="4 5">DSM 7382</strain>
    </source>
</reference>
<feature type="transmembrane region" description="Helical" evidence="2">
    <location>
        <begin position="285"/>
        <end position="304"/>
    </location>
</feature>
<feature type="transmembrane region" description="Helical" evidence="2">
    <location>
        <begin position="115"/>
        <end position="135"/>
    </location>
</feature>
<dbReference type="InterPro" id="IPR045340">
    <property type="entry name" value="DUF6533"/>
</dbReference>
<feature type="region of interest" description="Disordered" evidence="1">
    <location>
        <begin position="316"/>
        <end position="351"/>
    </location>
</feature>